<accession>A0A0W0V525</accession>
<comment type="caution">
    <text evidence="1">The sequence shown here is derived from an EMBL/GenBank/DDBJ whole genome shotgun (WGS) entry which is preliminary data.</text>
</comment>
<dbReference type="AlphaFoldDB" id="A0A0W0V525"/>
<gene>
    <name evidence="1" type="ORF">Lisr_2350</name>
</gene>
<dbReference type="Proteomes" id="UP000054761">
    <property type="component" value="Unassembled WGS sequence"/>
</dbReference>
<sequence length="88" mass="10169">MINILVMDTAVDAAVIRSGKNSQSLAYIRLVQKCRLTQVWPFPGQVEHLRYCHIRFKYCSNLSHRKGKLRKPMILSGRIKYKQLALAP</sequence>
<dbReference type="EMBL" id="LNYH01000147">
    <property type="protein sequence ID" value="KTD15005.1"/>
    <property type="molecule type" value="Genomic_DNA"/>
</dbReference>
<reference evidence="1 2" key="1">
    <citation type="submission" date="2015-11" db="EMBL/GenBank/DDBJ databases">
        <title>Genomic analysis of 38 Legionella species identifies large and diverse effector repertoires.</title>
        <authorList>
            <person name="Burstein D."/>
            <person name="Amaro F."/>
            <person name="Zusman T."/>
            <person name="Lifshitz Z."/>
            <person name="Cohen O."/>
            <person name="Gilbert J.A."/>
            <person name="Pupko T."/>
            <person name="Shuman H.A."/>
            <person name="Segal G."/>
        </authorList>
    </citation>
    <scope>NUCLEOTIDE SEQUENCE [LARGE SCALE GENOMIC DNA]</scope>
    <source>
        <strain evidence="1 2">Bercovier 4</strain>
    </source>
</reference>
<organism evidence="1 2">
    <name type="scientific">Legionella israelensis</name>
    <dbReference type="NCBI Taxonomy" id="454"/>
    <lineage>
        <taxon>Bacteria</taxon>
        <taxon>Pseudomonadati</taxon>
        <taxon>Pseudomonadota</taxon>
        <taxon>Gammaproteobacteria</taxon>
        <taxon>Legionellales</taxon>
        <taxon>Legionellaceae</taxon>
        <taxon>Legionella</taxon>
    </lineage>
</organism>
<proteinExistence type="predicted"/>
<protein>
    <submittedName>
        <fullName evidence="1">Uncharacterized protein</fullName>
    </submittedName>
</protein>
<keyword evidence="2" id="KW-1185">Reference proteome</keyword>
<name>A0A0W0V525_9GAMM</name>
<evidence type="ECO:0000313" key="2">
    <source>
        <dbReference type="Proteomes" id="UP000054761"/>
    </source>
</evidence>
<evidence type="ECO:0000313" key="1">
    <source>
        <dbReference type="EMBL" id="KTD15005.1"/>
    </source>
</evidence>